<protein>
    <submittedName>
        <fullName evidence="5">DNA recombination protein RmuC</fullName>
    </submittedName>
</protein>
<proteinExistence type="inferred from homology"/>
<accession>A0A2K9DEC0</accession>
<comment type="similarity">
    <text evidence="2">Belongs to the RmuC family.</text>
</comment>
<dbReference type="AlphaFoldDB" id="A0A2K9DEC0"/>
<dbReference type="EMBL" id="CP025299">
    <property type="protein sequence ID" value="AUG29269.1"/>
    <property type="molecule type" value="Genomic_DNA"/>
</dbReference>
<organism evidence="5 6">
    <name type="scientific">Microbacterium hominis</name>
    <dbReference type="NCBI Taxonomy" id="162426"/>
    <lineage>
        <taxon>Bacteria</taxon>
        <taxon>Bacillati</taxon>
        <taxon>Actinomycetota</taxon>
        <taxon>Actinomycetes</taxon>
        <taxon>Micrococcales</taxon>
        <taxon>Microbacteriaceae</taxon>
        <taxon>Microbacterium</taxon>
    </lineage>
</organism>
<evidence type="ECO:0000256" key="3">
    <source>
        <dbReference type="ARBA" id="ARBA00023054"/>
    </source>
</evidence>
<evidence type="ECO:0000256" key="2">
    <source>
        <dbReference type="ARBA" id="ARBA00009840"/>
    </source>
</evidence>
<comment type="function">
    <text evidence="1">Involved in DNA recombination.</text>
</comment>
<keyword evidence="3" id="KW-0175">Coiled coil</keyword>
<evidence type="ECO:0000256" key="4">
    <source>
        <dbReference type="ARBA" id="ARBA00023172"/>
    </source>
</evidence>
<keyword evidence="4" id="KW-0233">DNA recombination</keyword>
<dbReference type="PANTHER" id="PTHR30563:SF0">
    <property type="entry name" value="DNA RECOMBINATION PROTEIN RMUC"/>
    <property type="match status" value="1"/>
</dbReference>
<dbReference type="Pfam" id="PF02646">
    <property type="entry name" value="RmuC"/>
    <property type="match status" value="1"/>
</dbReference>
<reference evidence="5 6" key="1">
    <citation type="submission" date="2017-12" db="EMBL/GenBank/DDBJ databases">
        <title>Isolation and characterization of estrogens degradatiion strain Microbacterium hominis SJTG1.</title>
        <authorList>
            <person name="Xiong W."/>
            <person name="Yin C."/>
            <person name="Zheng D."/>
            <person name="Liang R."/>
        </authorList>
    </citation>
    <scope>NUCLEOTIDE SEQUENCE [LARGE SCALE GENOMIC DNA]</scope>
    <source>
        <strain evidence="5 6">SJTG1</strain>
    </source>
</reference>
<evidence type="ECO:0000256" key="1">
    <source>
        <dbReference type="ARBA" id="ARBA00003416"/>
    </source>
</evidence>
<name>A0A2K9DEC0_9MICO</name>
<dbReference type="GO" id="GO:0006310">
    <property type="term" value="P:DNA recombination"/>
    <property type="evidence" value="ECO:0007669"/>
    <property type="project" value="UniProtKB-KW"/>
</dbReference>
<sequence>MDALVVISLAVLCLICGLVAGWFTGGARAAERAARDAAALTARLGAADATARSLGEQLEQQRALTRELSAQARADQSAQQERERREQLVLRALAPVQETLEAMQQKVTALERDRQTQFGSLTEQLRQAQASDEALRATTESLAGALRSNATRGVWGETQLRRVVESAGLTRYVDFDLQSSVTSHAGEGRPDMIVRLPGGKSLAVDAKVPLDAYLEASAIPVTALGEEAARRAQLLQRHVKAVRAHVDALAKKAYWSGLDSSPEFVVCFLPNEALLATALEEDPTLLDYAFGKRVALASPVNLWAVLKTVAYTWTQQDVSAEARRLFDLGTELYQRLGALAGHADDLRRAIERTVDTYNRFAGSLETRVLVTARKFPGIDETKLDAAAAPAAIEKTPRKLIAPELTDGAAEAMVADVGDLRDRL</sequence>
<dbReference type="KEGG" id="mhos:CXR34_07190"/>
<evidence type="ECO:0000313" key="5">
    <source>
        <dbReference type="EMBL" id="AUG29269.1"/>
    </source>
</evidence>
<dbReference type="RefSeq" id="WP_101306038.1">
    <property type="nucleotide sequence ID" value="NZ_CP025299.1"/>
</dbReference>
<gene>
    <name evidence="5" type="ORF">CXR34_07190</name>
</gene>
<dbReference type="InterPro" id="IPR003798">
    <property type="entry name" value="DNA_recombination_RmuC"/>
</dbReference>
<evidence type="ECO:0000313" key="6">
    <source>
        <dbReference type="Proteomes" id="UP000233276"/>
    </source>
</evidence>
<dbReference type="PANTHER" id="PTHR30563">
    <property type="entry name" value="DNA RECOMBINATION PROTEIN RMUC"/>
    <property type="match status" value="1"/>
</dbReference>
<dbReference type="Proteomes" id="UP000233276">
    <property type="component" value="Chromosome"/>
</dbReference>